<feature type="chain" id="PRO_5039918831" evidence="6">
    <location>
        <begin position="33"/>
        <end position="533"/>
    </location>
</feature>
<dbReference type="GO" id="GO:0034975">
    <property type="term" value="P:protein folding in endoplasmic reticulum"/>
    <property type="evidence" value="ECO:0007669"/>
    <property type="project" value="TreeGrafter"/>
</dbReference>
<feature type="region of interest" description="Disordered" evidence="5">
    <location>
        <begin position="484"/>
        <end position="518"/>
    </location>
</feature>
<dbReference type="GO" id="GO:0005783">
    <property type="term" value="C:endoplasmic reticulum"/>
    <property type="evidence" value="ECO:0007669"/>
    <property type="project" value="UniProtKB-SubCell"/>
</dbReference>
<dbReference type="SUPFAM" id="SSF48452">
    <property type="entry name" value="TPR-like"/>
    <property type="match status" value="3"/>
</dbReference>
<dbReference type="InterPro" id="IPR001623">
    <property type="entry name" value="DnaJ_domain"/>
</dbReference>
<dbReference type="FunFam" id="1.10.287.110:FF:000015">
    <property type="entry name" value="dnaJ homolog subfamily C member 3"/>
    <property type="match status" value="1"/>
</dbReference>
<dbReference type="Gene3D" id="1.10.287.110">
    <property type="entry name" value="DnaJ domain"/>
    <property type="match status" value="1"/>
</dbReference>
<feature type="signal peptide" evidence="6">
    <location>
        <begin position="1"/>
        <end position="32"/>
    </location>
</feature>
<sequence>MESGRWRGLSSVLSSLSLLCVLLDLQLDGVLGATPVEIEHHLEMGRKLLAAGQLAEALSHYHSAVEGDSKNYLTYYKRAAVFLAMGKSKSALPDLSQAIQLKPDFLAARLQRGNILLKQGSTQEAREDFQAVLKRSPNHEEAHDQLSKAEELELLQEEAHEAHHRGDYITTVQVLEKVIELSPWDPESRELRAECYIRLGDPRKAIMDLTPATRLRADNRAAFLKLSQLHYSLGDHHDSLNQIRECLKLDQDDKECFAHYKQVKKLSKQLDSAEELISEQRYQEAIEKYESVMRTEPNVAFYTNKAKERICFCLVKMKSAEEALDICSEAHQREPQNIHILRDRAEAYILLQEYEKGSSTLTDYYKMNRIFEPFHFVGINSRFFLRFSSVSAVEDYQEAREFDQDNQEIREGLDRAQKLLKQSRKRDYYKILGVSRSANKQEVIKAYRKLAQQWHPDNFQSEADKKEAEKKFIDIASAKEVLTDPEMRQKFDSGEDPLDPENQQGGGGGGSREWPFGFNPFEGGNFHFKFHYN</sequence>
<feature type="compositionally biased region" description="Basic and acidic residues" evidence="5">
    <location>
        <begin position="484"/>
        <end position="493"/>
    </location>
</feature>
<dbReference type="CDD" id="cd06257">
    <property type="entry name" value="DnaJ"/>
    <property type="match status" value="1"/>
</dbReference>
<dbReference type="InterPro" id="IPR011990">
    <property type="entry name" value="TPR-like_helical_dom_sf"/>
</dbReference>
<protein>
    <submittedName>
        <fullName evidence="8">DnaJ (Hsp40) homolog, subfamily C, member 3b</fullName>
    </submittedName>
</protein>
<dbReference type="AlphaFoldDB" id="A0A9J7ZVV9"/>
<dbReference type="GO" id="GO:0051087">
    <property type="term" value="F:protein-folding chaperone binding"/>
    <property type="evidence" value="ECO:0007669"/>
    <property type="project" value="TreeGrafter"/>
</dbReference>
<dbReference type="PANTHER" id="PTHR44140">
    <property type="entry name" value="LD25575P"/>
    <property type="match status" value="1"/>
</dbReference>
<dbReference type="GO" id="GO:0051787">
    <property type="term" value="F:misfolded protein binding"/>
    <property type="evidence" value="ECO:0007669"/>
    <property type="project" value="TreeGrafter"/>
</dbReference>
<evidence type="ECO:0000256" key="4">
    <source>
        <dbReference type="PROSITE-ProRule" id="PRU00339"/>
    </source>
</evidence>
<proteinExistence type="predicted"/>
<dbReference type="Proteomes" id="UP001108240">
    <property type="component" value="Unplaced"/>
</dbReference>
<name>A0A9J7ZVV9_CYPCA</name>
<dbReference type="InterPro" id="IPR019734">
    <property type="entry name" value="TPR_rpt"/>
</dbReference>
<dbReference type="Gene3D" id="1.25.40.10">
    <property type="entry name" value="Tetratricopeptide repeat domain"/>
    <property type="match status" value="2"/>
</dbReference>
<evidence type="ECO:0000313" key="9">
    <source>
        <dbReference type="Proteomes" id="UP001108240"/>
    </source>
</evidence>
<organism evidence="8 9">
    <name type="scientific">Cyprinus carpio carpio</name>
    <dbReference type="NCBI Taxonomy" id="630221"/>
    <lineage>
        <taxon>Eukaryota</taxon>
        <taxon>Metazoa</taxon>
        <taxon>Chordata</taxon>
        <taxon>Craniata</taxon>
        <taxon>Vertebrata</taxon>
        <taxon>Euteleostomi</taxon>
        <taxon>Actinopterygii</taxon>
        <taxon>Neopterygii</taxon>
        <taxon>Teleostei</taxon>
        <taxon>Ostariophysi</taxon>
        <taxon>Cypriniformes</taxon>
        <taxon>Cyprinidae</taxon>
        <taxon>Cyprininae</taxon>
        <taxon>Cyprinus</taxon>
    </lineage>
</organism>
<dbReference type="PROSITE" id="PS50005">
    <property type="entry name" value="TPR"/>
    <property type="match status" value="2"/>
</dbReference>
<dbReference type="Ensembl" id="ENSCCRT00000151226.1">
    <property type="protein sequence ID" value="ENSCCRP00000133300.1"/>
    <property type="gene ID" value="ENSCCRG00000034569.2"/>
</dbReference>
<evidence type="ECO:0000256" key="2">
    <source>
        <dbReference type="ARBA" id="ARBA00022729"/>
    </source>
</evidence>
<dbReference type="SMART" id="SM00271">
    <property type="entry name" value="DnaJ"/>
    <property type="match status" value="1"/>
</dbReference>
<reference evidence="8" key="1">
    <citation type="submission" date="2025-08" db="UniProtKB">
        <authorList>
            <consortium name="Ensembl"/>
        </authorList>
    </citation>
    <scope>IDENTIFICATION</scope>
</reference>
<feature type="repeat" description="TPR" evidence="4">
    <location>
        <begin position="72"/>
        <end position="105"/>
    </location>
</feature>
<dbReference type="InterPro" id="IPR051727">
    <property type="entry name" value="DnaJ_C3_Co-chaperones"/>
</dbReference>
<feature type="domain" description="J" evidence="7">
    <location>
        <begin position="427"/>
        <end position="495"/>
    </location>
</feature>
<evidence type="ECO:0000256" key="3">
    <source>
        <dbReference type="ARBA" id="ARBA00022824"/>
    </source>
</evidence>
<evidence type="ECO:0000259" key="7">
    <source>
        <dbReference type="PROSITE" id="PS50076"/>
    </source>
</evidence>
<evidence type="ECO:0000256" key="1">
    <source>
        <dbReference type="ARBA" id="ARBA00004240"/>
    </source>
</evidence>
<dbReference type="InterPro" id="IPR036869">
    <property type="entry name" value="J_dom_sf"/>
</dbReference>
<evidence type="ECO:0000256" key="5">
    <source>
        <dbReference type="SAM" id="MobiDB-lite"/>
    </source>
</evidence>
<dbReference type="Pfam" id="PF00226">
    <property type="entry name" value="DnaJ"/>
    <property type="match status" value="1"/>
</dbReference>
<dbReference type="Pfam" id="PF13181">
    <property type="entry name" value="TPR_8"/>
    <property type="match status" value="1"/>
</dbReference>
<dbReference type="PRINTS" id="PR00625">
    <property type="entry name" value="JDOMAIN"/>
</dbReference>
<accession>A0A9J7ZVV9</accession>
<keyword evidence="9" id="KW-1185">Reference proteome</keyword>
<dbReference type="GeneTree" id="ENSGT00940000165987"/>
<evidence type="ECO:0000256" key="6">
    <source>
        <dbReference type="SAM" id="SignalP"/>
    </source>
</evidence>
<reference evidence="8" key="2">
    <citation type="submission" date="2025-09" db="UniProtKB">
        <authorList>
            <consortium name="Ensembl"/>
        </authorList>
    </citation>
    <scope>IDENTIFICATION</scope>
</reference>
<dbReference type="PROSITE" id="PS50076">
    <property type="entry name" value="DNAJ_2"/>
    <property type="match status" value="1"/>
</dbReference>
<dbReference type="OMA" id="EMRASCY"/>
<dbReference type="PANTHER" id="PTHR44140:SF1">
    <property type="entry name" value="DNAJ (HSP40) HOMOLOG, SUBFAMILY C, MEMBER 3B PRECURSOR"/>
    <property type="match status" value="1"/>
</dbReference>
<evidence type="ECO:0000313" key="8">
    <source>
        <dbReference type="Ensembl" id="ENSCCRP00000133300.1"/>
    </source>
</evidence>
<keyword evidence="4" id="KW-0802">TPR repeat</keyword>
<dbReference type="Pfam" id="PF13432">
    <property type="entry name" value="TPR_16"/>
    <property type="match status" value="1"/>
</dbReference>
<dbReference type="SUPFAM" id="SSF46565">
    <property type="entry name" value="Chaperone J-domain"/>
    <property type="match status" value="1"/>
</dbReference>
<dbReference type="SMART" id="SM00028">
    <property type="entry name" value="TPR"/>
    <property type="match status" value="7"/>
</dbReference>
<feature type="repeat" description="TPR" evidence="4">
    <location>
        <begin position="106"/>
        <end position="139"/>
    </location>
</feature>
<comment type="subcellular location">
    <subcellularLocation>
        <location evidence="1">Endoplasmic reticulum</location>
    </subcellularLocation>
</comment>
<keyword evidence="3" id="KW-0256">Endoplasmic reticulum</keyword>
<keyword evidence="2 6" id="KW-0732">Signal</keyword>